<dbReference type="AlphaFoldDB" id="A0A975ALB1"/>
<dbReference type="InterPro" id="IPR003718">
    <property type="entry name" value="OsmC/Ohr_fam"/>
</dbReference>
<keyword evidence="2" id="KW-1185">Reference proteome</keyword>
<dbReference type="Gene3D" id="3.30.300.20">
    <property type="match status" value="1"/>
</dbReference>
<dbReference type="PANTHER" id="PTHR42830:SF2">
    <property type="entry name" value="OSMC_OHR FAMILY PROTEIN"/>
    <property type="match status" value="1"/>
</dbReference>
<dbReference type="InterPro" id="IPR015946">
    <property type="entry name" value="KH_dom-like_a/b"/>
</dbReference>
<dbReference type="PANTHER" id="PTHR42830">
    <property type="entry name" value="OSMOTICALLY INDUCIBLE FAMILY PROTEIN"/>
    <property type="match status" value="1"/>
</dbReference>
<dbReference type="Pfam" id="PF02566">
    <property type="entry name" value="OsmC"/>
    <property type="match status" value="1"/>
</dbReference>
<evidence type="ECO:0000313" key="1">
    <source>
        <dbReference type="EMBL" id="QSX31020.1"/>
    </source>
</evidence>
<dbReference type="EMBL" id="CP071504">
    <property type="protein sequence ID" value="QSX31020.1"/>
    <property type="molecule type" value="Genomic_DNA"/>
</dbReference>
<gene>
    <name evidence="1" type="ORF">JYB88_05090</name>
</gene>
<dbReference type="RefSeq" id="WP_207322360.1">
    <property type="nucleotide sequence ID" value="NZ_CP071501.1"/>
</dbReference>
<dbReference type="Proteomes" id="UP000663281">
    <property type="component" value="Chromosome"/>
</dbReference>
<accession>A0A975ALB1</accession>
<proteinExistence type="predicted"/>
<reference evidence="1 2" key="1">
    <citation type="submission" date="2021-03" db="EMBL/GenBank/DDBJ databases">
        <title>Novel species identification of genus Shewanella.</title>
        <authorList>
            <person name="Liu G."/>
            <person name="Zhang Q."/>
        </authorList>
    </citation>
    <scope>NUCLEOTIDE SEQUENCE [LARGE SCALE GENOMIC DNA]</scope>
    <source>
        <strain evidence="1 2">FJAT-53726</strain>
    </source>
</reference>
<name>A0A975ALB1_9GAMM</name>
<dbReference type="InterPro" id="IPR036102">
    <property type="entry name" value="OsmC/Ohrsf"/>
</dbReference>
<dbReference type="InterPro" id="IPR052707">
    <property type="entry name" value="OsmC_Ohr_Peroxiredoxin"/>
</dbReference>
<dbReference type="SUPFAM" id="SSF82784">
    <property type="entry name" value="OsmC-like"/>
    <property type="match status" value="1"/>
</dbReference>
<evidence type="ECO:0000313" key="2">
    <source>
        <dbReference type="Proteomes" id="UP000663281"/>
    </source>
</evidence>
<dbReference type="KEGG" id="scyp:JYB88_05090"/>
<organism evidence="1 2">
    <name type="scientific">Shewanella cyperi</name>
    <dbReference type="NCBI Taxonomy" id="2814292"/>
    <lineage>
        <taxon>Bacteria</taxon>
        <taxon>Pseudomonadati</taxon>
        <taxon>Pseudomonadota</taxon>
        <taxon>Gammaproteobacteria</taxon>
        <taxon>Alteromonadales</taxon>
        <taxon>Shewanellaceae</taxon>
        <taxon>Shewanella</taxon>
    </lineage>
</organism>
<protein>
    <submittedName>
        <fullName evidence="1">OsmC family protein</fullName>
    </submittedName>
</protein>
<sequence length="149" mass="16262">MSFHIKVQWQAAADLAEGDFSRDHQIQFGTGQQLAASSAPEYKGSADKVNPEESLLAALSSCHMLTFLAIAHLKRLPVESYEDEASAELGKRADGKQAITHMQLRPKVSFKAGVEVSEEVLAKMHEKAHANCFIANTLACEVEILPQVT</sequence>